<protein>
    <submittedName>
        <fullName evidence="1">9878_t:CDS:1</fullName>
    </submittedName>
</protein>
<feature type="non-terminal residue" evidence="1">
    <location>
        <position position="42"/>
    </location>
</feature>
<proteinExistence type="predicted"/>
<reference evidence="1" key="1">
    <citation type="submission" date="2022-08" db="EMBL/GenBank/DDBJ databases">
        <authorList>
            <person name="Kallberg Y."/>
            <person name="Tangrot J."/>
            <person name="Rosling A."/>
        </authorList>
    </citation>
    <scope>NUCLEOTIDE SEQUENCE</scope>
    <source>
        <strain evidence="1">Wild A</strain>
    </source>
</reference>
<dbReference type="Proteomes" id="UP001153678">
    <property type="component" value="Unassembled WGS sequence"/>
</dbReference>
<dbReference type="EMBL" id="CAMKVN010025655">
    <property type="protein sequence ID" value="CAI2200864.1"/>
    <property type="molecule type" value="Genomic_DNA"/>
</dbReference>
<organism evidence="1 2">
    <name type="scientific">Funneliformis geosporum</name>
    <dbReference type="NCBI Taxonomy" id="1117311"/>
    <lineage>
        <taxon>Eukaryota</taxon>
        <taxon>Fungi</taxon>
        <taxon>Fungi incertae sedis</taxon>
        <taxon>Mucoromycota</taxon>
        <taxon>Glomeromycotina</taxon>
        <taxon>Glomeromycetes</taxon>
        <taxon>Glomerales</taxon>
        <taxon>Glomeraceae</taxon>
        <taxon>Funneliformis</taxon>
    </lineage>
</organism>
<dbReference type="AlphaFoldDB" id="A0A9W4TBE2"/>
<evidence type="ECO:0000313" key="1">
    <source>
        <dbReference type="EMBL" id="CAI2200864.1"/>
    </source>
</evidence>
<accession>A0A9W4TBE2</accession>
<comment type="caution">
    <text evidence="1">The sequence shown here is derived from an EMBL/GenBank/DDBJ whole genome shotgun (WGS) entry which is preliminary data.</text>
</comment>
<gene>
    <name evidence="1" type="ORF">FWILDA_LOCUS19780</name>
</gene>
<sequence length="42" mass="5290">QILQLAMNKDHTFFIWKRLAFRKDKRMIVEKFIIMMNIQFDM</sequence>
<keyword evidence="2" id="KW-1185">Reference proteome</keyword>
<name>A0A9W4TBE2_9GLOM</name>
<feature type="non-terminal residue" evidence="1">
    <location>
        <position position="1"/>
    </location>
</feature>
<evidence type="ECO:0000313" key="2">
    <source>
        <dbReference type="Proteomes" id="UP001153678"/>
    </source>
</evidence>